<evidence type="ECO:0000256" key="13">
    <source>
        <dbReference type="SAM" id="MobiDB-lite"/>
    </source>
</evidence>
<dbReference type="InterPro" id="IPR001658">
    <property type="entry name" value="GphnRH_fam_rcpt"/>
</dbReference>
<name>A0A556TPY4_BAGYA</name>
<dbReference type="InterPro" id="IPR017452">
    <property type="entry name" value="GPCR_Rhodpsn_7TM"/>
</dbReference>
<dbReference type="PANTHER" id="PTHR47050:SF2">
    <property type="entry name" value="TETRATRICOPEPTIDE REPEAT PROTEIN 24"/>
    <property type="match status" value="1"/>
</dbReference>
<dbReference type="InterPro" id="IPR024812">
    <property type="entry name" value="TPR_24"/>
</dbReference>
<dbReference type="InterPro" id="IPR000276">
    <property type="entry name" value="GPCR_Rhodpsn"/>
</dbReference>
<keyword evidence="5 14" id="KW-1133">Transmembrane helix</keyword>
<comment type="similarity">
    <text evidence="12">Belongs to the G-protein coupled receptor 1 family.</text>
</comment>
<feature type="compositionally biased region" description="Basic and acidic residues" evidence="13">
    <location>
        <begin position="761"/>
        <end position="774"/>
    </location>
</feature>
<evidence type="ECO:0000256" key="11">
    <source>
        <dbReference type="ARBA" id="ARBA00082552"/>
    </source>
</evidence>
<evidence type="ECO:0000259" key="15">
    <source>
        <dbReference type="PROSITE" id="PS50262"/>
    </source>
</evidence>
<dbReference type="GO" id="GO:0016500">
    <property type="term" value="F:protein-hormone receptor activity"/>
    <property type="evidence" value="ECO:0007669"/>
    <property type="project" value="InterPro"/>
</dbReference>
<dbReference type="SUPFAM" id="SSF48452">
    <property type="entry name" value="TPR-like"/>
    <property type="match status" value="2"/>
</dbReference>
<dbReference type="Pfam" id="PF13424">
    <property type="entry name" value="TPR_12"/>
    <property type="match status" value="1"/>
</dbReference>
<feature type="transmembrane region" description="Helical" evidence="14">
    <location>
        <begin position="531"/>
        <end position="552"/>
    </location>
</feature>
<keyword evidence="2" id="KW-1003">Cell membrane</keyword>
<keyword evidence="3" id="KW-0597">Phosphoprotein</keyword>
<feature type="transmembrane region" description="Helical" evidence="14">
    <location>
        <begin position="681"/>
        <end position="703"/>
    </location>
</feature>
<dbReference type="PRINTS" id="PR00237">
    <property type="entry name" value="GPCRRHODOPSN"/>
</dbReference>
<evidence type="ECO:0000256" key="5">
    <source>
        <dbReference type="ARBA" id="ARBA00022989"/>
    </source>
</evidence>
<dbReference type="Gene3D" id="1.25.40.10">
    <property type="entry name" value="Tetratricopeptide repeat domain"/>
    <property type="match status" value="2"/>
</dbReference>
<dbReference type="PROSITE" id="PS50262">
    <property type="entry name" value="G_PROTEIN_RECEP_F1_2"/>
    <property type="match status" value="1"/>
</dbReference>
<dbReference type="OrthoDB" id="6022667at2759"/>
<dbReference type="PANTHER" id="PTHR47050">
    <property type="entry name" value="TETRATRICOPEPTIDE REPEAT PROTEIN 24"/>
    <property type="match status" value="1"/>
</dbReference>
<feature type="region of interest" description="Disordered" evidence="13">
    <location>
        <begin position="1"/>
        <end position="25"/>
    </location>
</feature>
<reference evidence="16 17" key="1">
    <citation type="journal article" date="2019" name="Genome Biol. Evol.">
        <title>Whole-Genome Sequencing of the Giant Devil Catfish, Bagarius yarrelli.</title>
        <authorList>
            <person name="Jiang W."/>
            <person name="Lv Y."/>
            <person name="Cheng L."/>
            <person name="Yang K."/>
            <person name="Chao B."/>
            <person name="Wang X."/>
            <person name="Li Y."/>
            <person name="Pan X."/>
            <person name="You X."/>
            <person name="Zhang Y."/>
            <person name="Yang J."/>
            <person name="Li J."/>
            <person name="Zhang X."/>
            <person name="Liu S."/>
            <person name="Sun C."/>
            <person name="Yang J."/>
            <person name="Shi Q."/>
        </authorList>
    </citation>
    <scope>NUCLEOTIDE SEQUENCE [LARGE SCALE GENOMIC DNA]</scope>
    <source>
        <strain evidence="16">JWS20170419001</strain>
        <tissue evidence="16">Muscle</tissue>
    </source>
</reference>
<accession>A0A556TPY4</accession>
<dbReference type="InterPro" id="IPR011990">
    <property type="entry name" value="TPR-like_helical_dom_sf"/>
</dbReference>
<evidence type="ECO:0000256" key="2">
    <source>
        <dbReference type="ARBA" id="ARBA00022475"/>
    </source>
</evidence>
<dbReference type="SMART" id="SM00028">
    <property type="entry name" value="TPR"/>
    <property type="match status" value="8"/>
</dbReference>
<evidence type="ECO:0000256" key="6">
    <source>
        <dbReference type="ARBA" id="ARBA00023040"/>
    </source>
</evidence>
<gene>
    <name evidence="16" type="ORF">Baya_4361</name>
</gene>
<dbReference type="Pfam" id="PF00001">
    <property type="entry name" value="7tm_1"/>
    <property type="match status" value="1"/>
</dbReference>
<evidence type="ECO:0000256" key="3">
    <source>
        <dbReference type="ARBA" id="ARBA00022553"/>
    </source>
</evidence>
<keyword evidence="7 14" id="KW-0472">Membrane</keyword>
<organism evidence="16 17">
    <name type="scientific">Bagarius yarrelli</name>
    <name type="common">Goonch</name>
    <name type="synonym">Bagrus yarrelli</name>
    <dbReference type="NCBI Taxonomy" id="175774"/>
    <lineage>
        <taxon>Eukaryota</taxon>
        <taxon>Metazoa</taxon>
        <taxon>Chordata</taxon>
        <taxon>Craniata</taxon>
        <taxon>Vertebrata</taxon>
        <taxon>Euteleostomi</taxon>
        <taxon>Actinopterygii</taxon>
        <taxon>Neopterygii</taxon>
        <taxon>Teleostei</taxon>
        <taxon>Ostariophysi</taxon>
        <taxon>Siluriformes</taxon>
        <taxon>Sisoridae</taxon>
        <taxon>Sisorinae</taxon>
        <taxon>Bagarius</taxon>
    </lineage>
</organism>
<dbReference type="CDD" id="cd15383">
    <property type="entry name" value="7tmA_GnRHR_vertebrate"/>
    <property type="match status" value="1"/>
</dbReference>
<feature type="region of interest" description="Disordered" evidence="13">
    <location>
        <begin position="761"/>
        <end position="791"/>
    </location>
</feature>
<evidence type="ECO:0000256" key="14">
    <source>
        <dbReference type="SAM" id="Phobius"/>
    </source>
</evidence>
<keyword evidence="17" id="KW-1185">Reference proteome</keyword>
<keyword evidence="6 12" id="KW-0297">G-protein coupled receptor</keyword>
<dbReference type="SUPFAM" id="SSF81321">
    <property type="entry name" value="Family A G protein-coupled receptor-like"/>
    <property type="match status" value="1"/>
</dbReference>
<keyword evidence="9 12" id="KW-0675">Receptor</keyword>
<evidence type="ECO:0000313" key="16">
    <source>
        <dbReference type="EMBL" id="TSK34753.1"/>
    </source>
</evidence>
<feature type="domain" description="G-protein coupled receptors family 1 profile" evidence="15">
    <location>
        <begin position="470"/>
        <end position="734"/>
    </location>
</feature>
<comment type="caution">
    <text evidence="16">The sequence shown here is derived from an EMBL/GenBank/DDBJ whole genome shotgun (WGS) entry which is preliminary data.</text>
</comment>
<evidence type="ECO:0000256" key="8">
    <source>
        <dbReference type="ARBA" id="ARBA00023157"/>
    </source>
</evidence>
<comment type="subcellular location">
    <subcellularLocation>
        <location evidence="1">Cell membrane</location>
        <topology evidence="1">Multi-pass membrane protein</topology>
    </subcellularLocation>
</comment>
<dbReference type="AlphaFoldDB" id="A0A556TPY4"/>
<feature type="transmembrane region" description="Helical" evidence="14">
    <location>
        <begin position="715"/>
        <end position="737"/>
    </location>
</feature>
<evidence type="ECO:0000313" key="17">
    <source>
        <dbReference type="Proteomes" id="UP000319801"/>
    </source>
</evidence>
<dbReference type="Gene3D" id="1.20.1070.10">
    <property type="entry name" value="Rhodopsin 7-helix transmembrane proteins"/>
    <property type="match status" value="1"/>
</dbReference>
<dbReference type="FunFam" id="1.20.1070.10:FF:000199">
    <property type="entry name" value="Gonadotropin-releasing hormone II receptor"/>
    <property type="match status" value="1"/>
</dbReference>
<keyword evidence="4 12" id="KW-0812">Transmembrane</keyword>
<evidence type="ECO:0000256" key="9">
    <source>
        <dbReference type="ARBA" id="ARBA00023170"/>
    </source>
</evidence>
<feature type="transmembrane region" description="Helical" evidence="14">
    <location>
        <begin position="490"/>
        <end position="511"/>
    </location>
</feature>
<keyword evidence="10 12" id="KW-0807">Transducer</keyword>
<feature type="transmembrane region" description="Helical" evidence="14">
    <location>
        <begin position="622"/>
        <end position="645"/>
    </location>
</feature>
<evidence type="ECO:0000256" key="4">
    <source>
        <dbReference type="ARBA" id="ARBA00022692"/>
    </source>
</evidence>
<evidence type="ECO:0000256" key="10">
    <source>
        <dbReference type="ARBA" id="ARBA00023224"/>
    </source>
</evidence>
<dbReference type="PRINTS" id="PR00529">
    <property type="entry name" value="GNADOTRPHINR"/>
</dbReference>
<dbReference type="GO" id="GO:0005886">
    <property type="term" value="C:plasma membrane"/>
    <property type="evidence" value="ECO:0007669"/>
    <property type="project" value="UniProtKB-SubCell"/>
</dbReference>
<dbReference type="InterPro" id="IPR019734">
    <property type="entry name" value="TPR_rpt"/>
</dbReference>
<dbReference type="Pfam" id="PF13181">
    <property type="entry name" value="TPR_8"/>
    <property type="match status" value="1"/>
</dbReference>
<keyword evidence="8" id="KW-1015">Disulfide bond</keyword>
<sequence length="791" mass="88315">MAPDGSPSQESEKKKKKTKRNEKGEDVKCTEIQVEVQVEKLTACGHNSLQQGDKSKALEYFKKAFQTAVELKETKVQRACAFNLGAAYVEAGKPKKGLDFLSQAEKSGKGERVADLQFNLAAAHEALGDHLQAVRRYQQAAHLYRSQGDGGSEGDTCIRLAHCHLRRKEWTDAAENYLRAAESYKVAGKLASAAVAMKDAGNHMVKCDCFSADDVITVLTDCLELSAKITEPETLGKVYNSVGLSFSQLKLFPEAAECYELALPLVRSTPRRLAVVMQNLGAVHNSLAQYRKALKYHREAAALHGSLGSRRAQGCCFCNLAYALSELGELEEAGESYLHAQQAFKDSDDSSGHWQACEGLGGIKLRLRDPDKAIVYFKQALALLSKCKDVSISVQEGLVNKLSEALQMKLALQQRNTSLIWSSELDISLQDVSNSSLSPPLADWEAPTFTRAAQFRVGATLVLFLFAAVSNLALLISVCHGRGRRLASHLRPLITSLAAADLMMTFIVMPLDMVWNVTVQWHGGDGLCKLLSFLKLFAMQASAFILVVISLDRHHAILHPLDTINAHRRNKRMLVLAWSLSLLLASPQLFIFRAIKAEKIDFTQCVTHGSFHERWQETVYNMFHFVTLYVIPLLVMSCCYTRILVEINRQEHKNKVGESCLRRSRTDMIPKARMKTLKMTIIIVLSFIVCWTPYYLLGIWYWFQPEMLKVTPEYVHHLLFVFGNLNTCCDPVIYGLYTPSFRADLTHCWSCHSTGNSPRSLEHLSARKEPHSAEQESDPASVKGAEGKPER</sequence>
<feature type="transmembrane region" description="Helical" evidence="14">
    <location>
        <begin position="573"/>
        <end position="592"/>
    </location>
</feature>
<evidence type="ECO:0000256" key="12">
    <source>
        <dbReference type="RuleBase" id="RU000688"/>
    </source>
</evidence>
<dbReference type="EMBL" id="VCAZ01000010">
    <property type="protein sequence ID" value="TSK34753.1"/>
    <property type="molecule type" value="Genomic_DNA"/>
</dbReference>
<dbReference type="PROSITE" id="PS00237">
    <property type="entry name" value="G_PROTEIN_RECEP_F1_1"/>
    <property type="match status" value="1"/>
</dbReference>
<evidence type="ECO:0000256" key="7">
    <source>
        <dbReference type="ARBA" id="ARBA00023136"/>
    </source>
</evidence>
<protein>
    <recommendedName>
        <fullName evidence="11">Type II GnRH receptor</fullName>
    </recommendedName>
</protein>
<proteinExistence type="inferred from homology"/>
<dbReference type="GO" id="GO:0004930">
    <property type="term" value="F:G protein-coupled receptor activity"/>
    <property type="evidence" value="ECO:0007669"/>
    <property type="project" value="UniProtKB-KW"/>
</dbReference>
<dbReference type="Proteomes" id="UP000319801">
    <property type="component" value="Unassembled WGS sequence"/>
</dbReference>
<evidence type="ECO:0000256" key="1">
    <source>
        <dbReference type="ARBA" id="ARBA00004651"/>
    </source>
</evidence>
<feature type="transmembrane region" description="Helical" evidence="14">
    <location>
        <begin position="457"/>
        <end position="478"/>
    </location>
</feature>